<dbReference type="GO" id="GO:0016616">
    <property type="term" value="F:oxidoreductase activity, acting on the CH-OH group of donors, NAD or NADP as acceptor"/>
    <property type="evidence" value="ECO:0007669"/>
    <property type="project" value="UniProtKB-ARBA"/>
</dbReference>
<dbReference type="InterPro" id="IPR023210">
    <property type="entry name" value="NADP_OxRdtase_dom"/>
</dbReference>
<name>A0A6A7C4T6_9PEZI</name>
<protein>
    <submittedName>
        <fullName evidence="6">Aldo/keto reductase</fullName>
    </submittedName>
</protein>
<dbReference type="InterPro" id="IPR036812">
    <property type="entry name" value="NAD(P)_OxRdtase_dom_sf"/>
</dbReference>
<dbReference type="OrthoDB" id="416253at2759"/>
<reference evidence="6" key="1">
    <citation type="journal article" date="2020" name="Stud. Mycol.">
        <title>101 Dothideomycetes genomes: a test case for predicting lifestyles and emergence of pathogens.</title>
        <authorList>
            <person name="Haridas S."/>
            <person name="Albert R."/>
            <person name="Binder M."/>
            <person name="Bloem J."/>
            <person name="Labutti K."/>
            <person name="Salamov A."/>
            <person name="Andreopoulos B."/>
            <person name="Baker S."/>
            <person name="Barry K."/>
            <person name="Bills G."/>
            <person name="Bluhm B."/>
            <person name="Cannon C."/>
            <person name="Castanera R."/>
            <person name="Culley D."/>
            <person name="Daum C."/>
            <person name="Ezra D."/>
            <person name="Gonzalez J."/>
            <person name="Henrissat B."/>
            <person name="Kuo A."/>
            <person name="Liang C."/>
            <person name="Lipzen A."/>
            <person name="Lutzoni F."/>
            <person name="Magnuson J."/>
            <person name="Mondo S."/>
            <person name="Nolan M."/>
            <person name="Ohm R."/>
            <person name="Pangilinan J."/>
            <person name="Park H.-J."/>
            <person name="Ramirez L."/>
            <person name="Alfaro M."/>
            <person name="Sun H."/>
            <person name="Tritt A."/>
            <person name="Yoshinaga Y."/>
            <person name="Zwiers L.-H."/>
            <person name="Turgeon B."/>
            <person name="Goodwin S."/>
            <person name="Spatafora J."/>
            <person name="Crous P."/>
            <person name="Grigoriev I."/>
        </authorList>
    </citation>
    <scope>NUCLEOTIDE SEQUENCE</scope>
    <source>
        <strain evidence="6">CBS 480.64</strain>
    </source>
</reference>
<gene>
    <name evidence="6" type="ORF">K470DRAFT_212563</name>
</gene>
<dbReference type="InterPro" id="IPR020471">
    <property type="entry name" value="AKR"/>
</dbReference>
<feature type="active site" description="Proton donor" evidence="2">
    <location>
        <position position="52"/>
    </location>
</feature>
<keyword evidence="7" id="KW-1185">Reference proteome</keyword>
<feature type="binding site" evidence="3">
    <location>
        <position position="112"/>
    </location>
    <ligand>
        <name>substrate</name>
    </ligand>
</feature>
<organism evidence="6 7">
    <name type="scientific">Piedraia hortae CBS 480.64</name>
    <dbReference type="NCBI Taxonomy" id="1314780"/>
    <lineage>
        <taxon>Eukaryota</taxon>
        <taxon>Fungi</taxon>
        <taxon>Dikarya</taxon>
        <taxon>Ascomycota</taxon>
        <taxon>Pezizomycotina</taxon>
        <taxon>Dothideomycetes</taxon>
        <taxon>Dothideomycetidae</taxon>
        <taxon>Capnodiales</taxon>
        <taxon>Piedraiaceae</taxon>
        <taxon>Piedraia</taxon>
    </lineage>
</organism>
<dbReference type="Proteomes" id="UP000799421">
    <property type="component" value="Unassembled WGS sequence"/>
</dbReference>
<feature type="site" description="Lowers pKa of active site Tyr" evidence="4">
    <location>
        <position position="81"/>
    </location>
</feature>
<evidence type="ECO:0000256" key="2">
    <source>
        <dbReference type="PIRSR" id="PIRSR000097-1"/>
    </source>
</evidence>
<dbReference type="AlphaFoldDB" id="A0A6A7C4T6"/>
<sequence length="308" mass="33952">MSDVPHFFTLNTGATIPAVGLGTWQSGPGEVTAAVETALKCGYRHIDAAFVYGNEVEVGKGLKAAFDAGVCKREDVFVTTKLWCTYHRTPEACLDESLKRLGLEYVDLFLMHWPVPMNPSGNDPIAPKLPDGSRDLDKEWTHVKTWKAMEKLPKTNKTKAIGVSNYSVKFLEELLPQCEITPAANQIENHPLLPQDDVIKYCNVKGIIVEAYSPLGSSGSPLFSEDALNEVAKKHNVGPGTICISYQVNRGLVVLPKSVTPSRIEENLKTVKLDESDMEKLNGLHKKKGVTRFIYPPFGVNLGFPDKQ</sequence>
<keyword evidence="1" id="KW-0560">Oxidoreductase</keyword>
<evidence type="ECO:0000256" key="4">
    <source>
        <dbReference type="PIRSR" id="PIRSR000097-3"/>
    </source>
</evidence>
<dbReference type="PROSITE" id="PS00798">
    <property type="entry name" value="ALDOKETO_REDUCTASE_1"/>
    <property type="match status" value="1"/>
</dbReference>
<feature type="domain" description="NADP-dependent oxidoreductase" evidence="5">
    <location>
        <begin position="19"/>
        <end position="284"/>
    </location>
</feature>
<dbReference type="SUPFAM" id="SSF51430">
    <property type="entry name" value="NAD(P)-linked oxidoreductase"/>
    <property type="match status" value="1"/>
</dbReference>
<proteinExistence type="predicted"/>
<evidence type="ECO:0000256" key="1">
    <source>
        <dbReference type="ARBA" id="ARBA00023002"/>
    </source>
</evidence>
<dbReference type="PRINTS" id="PR00069">
    <property type="entry name" value="ALDKETRDTASE"/>
</dbReference>
<evidence type="ECO:0000313" key="6">
    <source>
        <dbReference type="EMBL" id="KAF2862521.1"/>
    </source>
</evidence>
<dbReference type="InterPro" id="IPR018170">
    <property type="entry name" value="Aldo/ket_reductase_CS"/>
</dbReference>
<dbReference type="Gene3D" id="3.20.20.100">
    <property type="entry name" value="NADP-dependent oxidoreductase domain"/>
    <property type="match status" value="1"/>
</dbReference>
<evidence type="ECO:0000256" key="3">
    <source>
        <dbReference type="PIRSR" id="PIRSR000097-2"/>
    </source>
</evidence>
<dbReference type="EMBL" id="MU005965">
    <property type="protein sequence ID" value="KAF2862521.1"/>
    <property type="molecule type" value="Genomic_DNA"/>
</dbReference>
<dbReference type="PROSITE" id="PS00062">
    <property type="entry name" value="ALDOKETO_REDUCTASE_2"/>
    <property type="match status" value="1"/>
</dbReference>
<dbReference type="FunFam" id="3.20.20.100:FF:000002">
    <property type="entry name" value="2,5-diketo-D-gluconic acid reductase A"/>
    <property type="match status" value="1"/>
</dbReference>
<dbReference type="PIRSF" id="PIRSF000097">
    <property type="entry name" value="AKR"/>
    <property type="match status" value="1"/>
</dbReference>
<evidence type="ECO:0000259" key="5">
    <source>
        <dbReference type="Pfam" id="PF00248"/>
    </source>
</evidence>
<accession>A0A6A7C4T6</accession>
<evidence type="ECO:0000313" key="7">
    <source>
        <dbReference type="Proteomes" id="UP000799421"/>
    </source>
</evidence>
<dbReference type="PANTHER" id="PTHR11732">
    <property type="entry name" value="ALDO/KETO REDUCTASE"/>
    <property type="match status" value="1"/>
</dbReference>
<dbReference type="Pfam" id="PF00248">
    <property type="entry name" value="Aldo_ket_red"/>
    <property type="match status" value="1"/>
</dbReference>